<dbReference type="PANTHER" id="PTHR30055:SF238">
    <property type="entry name" value="MYCOFACTOCIN BIOSYNTHESIS TRANSCRIPTIONAL REGULATOR MFTR-RELATED"/>
    <property type="match status" value="1"/>
</dbReference>
<evidence type="ECO:0000313" key="6">
    <source>
        <dbReference type="EMBL" id="MCO6416536.1"/>
    </source>
</evidence>
<dbReference type="InterPro" id="IPR050109">
    <property type="entry name" value="HTH-type_TetR-like_transc_reg"/>
</dbReference>
<feature type="domain" description="HTH tetR-type" evidence="5">
    <location>
        <begin position="20"/>
        <end position="80"/>
    </location>
</feature>
<name>A0ABT1D3N9_9PROT</name>
<feature type="DNA-binding region" description="H-T-H motif" evidence="4">
    <location>
        <begin position="43"/>
        <end position="62"/>
    </location>
</feature>
<evidence type="ECO:0000256" key="4">
    <source>
        <dbReference type="PROSITE-ProRule" id="PRU00335"/>
    </source>
</evidence>
<keyword evidence="1" id="KW-0805">Transcription regulation</keyword>
<dbReference type="PRINTS" id="PR00455">
    <property type="entry name" value="HTHTETR"/>
</dbReference>
<dbReference type="EMBL" id="JAFIRR010000061">
    <property type="protein sequence ID" value="MCO6416536.1"/>
    <property type="molecule type" value="Genomic_DNA"/>
</dbReference>
<comment type="caution">
    <text evidence="6">The sequence shown here is derived from an EMBL/GenBank/DDBJ whole genome shotgun (WGS) entry which is preliminary data.</text>
</comment>
<gene>
    <name evidence="6" type="ORF">JYK14_10220</name>
</gene>
<dbReference type="PROSITE" id="PS50977">
    <property type="entry name" value="HTH_TETR_2"/>
    <property type="match status" value="1"/>
</dbReference>
<accession>A0ABT1D3N9</accession>
<dbReference type="PANTHER" id="PTHR30055">
    <property type="entry name" value="HTH-TYPE TRANSCRIPTIONAL REGULATOR RUTR"/>
    <property type="match status" value="1"/>
</dbReference>
<evidence type="ECO:0000256" key="3">
    <source>
        <dbReference type="ARBA" id="ARBA00023163"/>
    </source>
</evidence>
<dbReference type="SUPFAM" id="SSF46689">
    <property type="entry name" value="Homeodomain-like"/>
    <property type="match status" value="1"/>
</dbReference>
<dbReference type="RefSeq" id="WP_252953146.1">
    <property type="nucleotide sequence ID" value="NZ_JAFIRR010000061.1"/>
</dbReference>
<evidence type="ECO:0000256" key="2">
    <source>
        <dbReference type="ARBA" id="ARBA00023125"/>
    </source>
</evidence>
<dbReference type="InterPro" id="IPR009057">
    <property type="entry name" value="Homeodomain-like_sf"/>
</dbReference>
<dbReference type="InterPro" id="IPR039536">
    <property type="entry name" value="TetR_C_Proteobacteria"/>
</dbReference>
<dbReference type="Pfam" id="PF00440">
    <property type="entry name" value="TetR_N"/>
    <property type="match status" value="1"/>
</dbReference>
<evidence type="ECO:0000259" key="5">
    <source>
        <dbReference type="PROSITE" id="PS50977"/>
    </source>
</evidence>
<keyword evidence="7" id="KW-1185">Reference proteome</keyword>
<proteinExistence type="predicted"/>
<dbReference type="Pfam" id="PF14246">
    <property type="entry name" value="TetR_C_7"/>
    <property type="match status" value="1"/>
</dbReference>
<keyword evidence="3" id="KW-0804">Transcription</keyword>
<evidence type="ECO:0000256" key="1">
    <source>
        <dbReference type="ARBA" id="ARBA00023015"/>
    </source>
</evidence>
<dbReference type="InterPro" id="IPR036271">
    <property type="entry name" value="Tet_transcr_reg_TetR-rel_C_sf"/>
</dbReference>
<dbReference type="InterPro" id="IPR001647">
    <property type="entry name" value="HTH_TetR"/>
</dbReference>
<evidence type="ECO:0000313" key="7">
    <source>
        <dbReference type="Proteomes" id="UP001523392"/>
    </source>
</evidence>
<dbReference type="SUPFAM" id="SSF48498">
    <property type="entry name" value="Tetracyclin repressor-like, C-terminal domain"/>
    <property type="match status" value="1"/>
</dbReference>
<sequence length="216" mass="23875">MGASPKQRKRLGRPDAQASEALDRHILETAARLLIEQGYAATSIEQIAVAGRVGKQSIYRRYGSKEGIFKAVLNDLAKPLMDLVDRANVESEDPLADLREVLSLTLETASRPDAAEMYRILTAEAKRFPAFIDDVHDGLSVPIHRMIVRLLGAARAAGQLRSDGDDEMTAMVLRGMITGWTLQESLKGRLGLSDRKEREAFFARAWDIFLKGASQP</sequence>
<protein>
    <submittedName>
        <fullName evidence="6">TetR/AcrR family transcriptional regulator</fullName>
    </submittedName>
</protein>
<dbReference type="Proteomes" id="UP001523392">
    <property type="component" value="Unassembled WGS sequence"/>
</dbReference>
<reference evidence="6 7" key="1">
    <citation type="submission" date="2021-12" db="EMBL/GenBank/DDBJ databases">
        <title>Siccirubricoccus leaddurans sp. nov., a high concentration Zn2+ tolerance bacterium.</title>
        <authorList>
            <person name="Cao Y."/>
        </authorList>
    </citation>
    <scope>NUCLEOTIDE SEQUENCE [LARGE SCALE GENOMIC DNA]</scope>
    <source>
        <strain evidence="6 7">KC 17139</strain>
    </source>
</reference>
<keyword evidence="2 4" id="KW-0238">DNA-binding</keyword>
<organism evidence="6 7">
    <name type="scientific">Siccirubricoccus soli</name>
    <dbReference type="NCBI Taxonomy" id="2899147"/>
    <lineage>
        <taxon>Bacteria</taxon>
        <taxon>Pseudomonadati</taxon>
        <taxon>Pseudomonadota</taxon>
        <taxon>Alphaproteobacteria</taxon>
        <taxon>Acetobacterales</taxon>
        <taxon>Roseomonadaceae</taxon>
        <taxon>Siccirubricoccus</taxon>
    </lineage>
</organism>
<dbReference type="Gene3D" id="1.10.357.10">
    <property type="entry name" value="Tetracycline Repressor, domain 2"/>
    <property type="match status" value="1"/>
</dbReference>